<sequence length="135" mass="15235">MKHIKLFIFSIFVLTSAVFSEKPELDSNRPKENAEIIVAVAANLKNPIEEIRTSFLRQNLKYKITIILCASGQLASQIRSGAPVDLFLSADMDFPETLYKEGFSKNQPKVYAKSGRIVRWSKTESGTYQVAYPET</sequence>
<dbReference type="Gene3D" id="3.40.190.10">
    <property type="entry name" value="Periplasmic binding protein-like II"/>
    <property type="match status" value="1"/>
</dbReference>
<dbReference type="AlphaFoldDB" id="A0A2N0AJ44"/>
<dbReference type="OrthoDB" id="9785015at2"/>
<evidence type="ECO:0008006" key="3">
    <source>
        <dbReference type="Google" id="ProtNLM"/>
    </source>
</evidence>
<evidence type="ECO:0000313" key="2">
    <source>
        <dbReference type="Proteomes" id="UP000232145"/>
    </source>
</evidence>
<comment type="caution">
    <text evidence="1">The sequence shown here is derived from an EMBL/GenBank/DDBJ whole genome shotgun (WGS) entry which is preliminary data.</text>
</comment>
<dbReference type="PANTHER" id="PTHR30632:SF14">
    <property type="entry name" value="TUNGSTATE_MOLYBDATE_CHROMATE-BINDING PROTEIN MODA"/>
    <property type="match status" value="1"/>
</dbReference>
<dbReference type="GO" id="GO:0015689">
    <property type="term" value="P:molybdate ion transport"/>
    <property type="evidence" value="ECO:0007669"/>
    <property type="project" value="TreeGrafter"/>
</dbReference>
<dbReference type="Proteomes" id="UP000232145">
    <property type="component" value="Unassembled WGS sequence"/>
</dbReference>
<organism evidence="1 2">
    <name type="scientific">Leptospira harrisiae</name>
    <dbReference type="NCBI Taxonomy" id="2023189"/>
    <lineage>
        <taxon>Bacteria</taxon>
        <taxon>Pseudomonadati</taxon>
        <taxon>Spirochaetota</taxon>
        <taxon>Spirochaetia</taxon>
        <taxon>Leptospirales</taxon>
        <taxon>Leptospiraceae</taxon>
        <taxon>Leptospira</taxon>
    </lineage>
</organism>
<gene>
    <name evidence="1" type="ORF">CH364_13240</name>
</gene>
<dbReference type="EMBL" id="NPDX01000003">
    <property type="protein sequence ID" value="PJZ84319.1"/>
    <property type="molecule type" value="Genomic_DNA"/>
</dbReference>
<dbReference type="GO" id="GO:0030973">
    <property type="term" value="F:molybdate ion binding"/>
    <property type="evidence" value="ECO:0007669"/>
    <property type="project" value="TreeGrafter"/>
</dbReference>
<dbReference type="SUPFAM" id="SSF53850">
    <property type="entry name" value="Periplasmic binding protein-like II"/>
    <property type="match status" value="1"/>
</dbReference>
<dbReference type="InterPro" id="IPR050682">
    <property type="entry name" value="ModA/WtpA"/>
</dbReference>
<name>A0A2N0AJ44_9LEPT</name>
<proteinExistence type="predicted"/>
<evidence type="ECO:0000313" key="1">
    <source>
        <dbReference type="EMBL" id="PJZ84319.1"/>
    </source>
</evidence>
<protein>
    <recommendedName>
        <fullName evidence="3">Molybdate ABC transporter substrate-binding protein</fullName>
    </recommendedName>
</protein>
<dbReference type="Pfam" id="PF13531">
    <property type="entry name" value="SBP_bac_11"/>
    <property type="match status" value="1"/>
</dbReference>
<reference evidence="1 2" key="1">
    <citation type="submission" date="2017-07" db="EMBL/GenBank/DDBJ databases">
        <title>Leptospira spp. isolated from tropical soils.</title>
        <authorList>
            <person name="Thibeaux R."/>
            <person name="Iraola G."/>
            <person name="Ferres I."/>
            <person name="Bierque E."/>
            <person name="Girault D."/>
            <person name="Soupe-Gilbert M.-E."/>
            <person name="Picardeau M."/>
            <person name="Goarant C."/>
        </authorList>
    </citation>
    <scope>NUCLEOTIDE SEQUENCE [LARGE SCALE GENOMIC DNA]</scope>
    <source>
        <strain evidence="1 2">FH2-B-A1</strain>
    </source>
</reference>
<keyword evidence="2" id="KW-1185">Reference proteome</keyword>
<accession>A0A2N0AJ44</accession>
<dbReference type="PANTHER" id="PTHR30632">
    <property type="entry name" value="MOLYBDATE-BINDING PERIPLASMIC PROTEIN"/>
    <property type="match status" value="1"/>
</dbReference>